<gene>
    <name evidence="1" type="ORF">NCTC8284_01635</name>
</gene>
<name>A0A3S4XTE3_9PAST</name>
<accession>A0A3S4XTE3</accession>
<evidence type="ECO:0000313" key="1">
    <source>
        <dbReference type="EMBL" id="VEH66467.1"/>
    </source>
</evidence>
<sequence length="89" mass="9796">MAASNFDVNLGIDGVRFESAHPEKWLQGGVRIIAKKGLGDALKSYPLYKDTQNAESGITGNLVEPDITLKLQLYRASVRALLCYIVNMK</sequence>
<protein>
    <submittedName>
        <fullName evidence="1">Mammalian cell entry-like protein</fullName>
    </submittedName>
</protein>
<dbReference type="AlphaFoldDB" id="A0A3S4XTE3"/>
<proteinExistence type="predicted"/>
<dbReference type="EMBL" id="LR134405">
    <property type="protein sequence ID" value="VEH66467.1"/>
    <property type="molecule type" value="Genomic_DNA"/>
</dbReference>
<evidence type="ECO:0000313" key="2">
    <source>
        <dbReference type="Proteomes" id="UP000278733"/>
    </source>
</evidence>
<dbReference type="Proteomes" id="UP000278733">
    <property type="component" value="Chromosome"/>
</dbReference>
<dbReference type="KEGG" id="rpne:NCTC8284_01635"/>
<organism evidence="1 2">
    <name type="scientific">Rodentibacter pneumotropicus</name>
    <dbReference type="NCBI Taxonomy" id="758"/>
    <lineage>
        <taxon>Bacteria</taxon>
        <taxon>Pseudomonadati</taxon>
        <taxon>Pseudomonadota</taxon>
        <taxon>Gammaproteobacteria</taxon>
        <taxon>Pasteurellales</taxon>
        <taxon>Pasteurellaceae</taxon>
        <taxon>Rodentibacter</taxon>
    </lineage>
</organism>
<reference evidence="1 2" key="1">
    <citation type="submission" date="2018-12" db="EMBL/GenBank/DDBJ databases">
        <authorList>
            <consortium name="Pathogen Informatics"/>
        </authorList>
    </citation>
    <scope>NUCLEOTIDE SEQUENCE [LARGE SCALE GENOMIC DNA]</scope>
    <source>
        <strain evidence="1 2">NCTC8284</strain>
    </source>
</reference>